<evidence type="ECO:0000313" key="1">
    <source>
        <dbReference type="Proteomes" id="UP000818029"/>
    </source>
</evidence>
<dbReference type="Proteomes" id="UP000818029">
    <property type="component" value="Chromosome A12"/>
</dbReference>
<sequence length="123" mass="14313">MSLLYLRLARWGIKSHEILQIMIVIFAVYRHYVLSIRPIVLLSTPENPHVLSLQAESVGFFEQHLLERTVLPFRFRNSCDSTVIPNRNLIPSTHSPTKSILKKTLSCPYASPDLRDWWQQNGR</sequence>
<organism evidence="1 2">
    <name type="scientific">Gossypium hirsutum</name>
    <name type="common">Upland cotton</name>
    <name type="synonym">Gossypium mexicanum</name>
    <dbReference type="NCBI Taxonomy" id="3635"/>
    <lineage>
        <taxon>Eukaryota</taxon>
        <taxon>Viridiplantae</taxon>
        <taxon>Streptophyta</taxon>
        <taxon>Embryophyta</taxon>
        <taxon>Tracheophyta</taxon>
        <taxon>Spermatophyta</taxon>
        <taxon>Magnoliopsida</taxon>
        <taxon>eudicotyledons</taxon>
        <taxon>Gunneridae</taxon>
        <taxon>Pentapetalae</taxon>
        <taxon>rosids</taxon>
        <taxon>malvids</taxon>
        <taxon>Malvales</taxon>
        <taxon>Malvaceae</taxon>
        <taxon>Malvoideae</taxon>
        <taxon>Gossypium</taxon>
    </lineage>
</organism>
<protein>
    <submittedName>
        <fullName evidence="2">Uncharacterized protein isoform X1</fullName>
    </submittedName>
</protein>
<accession>A0ABM2Z7C4</accession>
<name>A0ABM2Z7C4_GOSHI</name>
<dbReference type="RefSeq" id="XP_040938325.1">
    <property type="nucleotide sequence ID" value="XM_041082391.1"/>
</dbReference>
<reference evidence="2" key="2">
    <citation type="submission" date="2025-08" db="UniProtKB">
        <authorList>
            <consortium name="RefSeq"/>
        </authorList>
    </citation>
    <scope>IDENTIFICATION</scope>
</reference>
<keyword evidence="1" id="KW-1185">Reference proteome</keyword>
<proteinExistence type="predicted"/>
<gene>
    <name evidence="2" type="primary">LOC107930207</name>
</gene>
<reference evidence="1" key="1">
    <citation type="journal article" date="2020" name="Nat. Genet.">
        <title>Genomic diversifications of five Gossypium allopolyploid species and their impact on cotton improvement.</title>
        <authorList>
            <person name="Chen Z.J."/>
            <person name="Sreedasyam A."/>
            <person name="Ando A."/>
            <person name="Song Q."/>
            <person name="De Santiago L.M."/>
            <person name="Hulse-Kemp A.M."/>
            <person name="Ding M."/>
            <person name="Ye W."/>
            <person name="Kirkbride R.C."/>
            <person name="Jenkins J."/>
            <person name="Plott C."/>
            <person name="Lovell J."/>
            <person name="Lin Y.M."/>
            <person name="Vaughn R."/>
            <person name="Liu B."/>
            <person name="Simpson S."/>
            <person name="Scheffler B.E."/>
            <person name="Wen L."/>
            <person name="Saski C.A."/>
            <person name="Grover C.E."/>
            <person name="Hu G."/>
            <person name="Conover J.L."/>
            <person name="Carlson J.W."/>
            <person name="Shu S."/>
            <person name="Boston L.B."/>
            <person name="Williams M."/>
            <person name="Peterson D.G."/>
            <person name="McGee K."/>
            <person name="Jones D.C."/>
            <person name="Wendel J.F."/>
            <person name="Stelly D.M."/>
            <person name="Grimwood J."/>
            <person name="Schmutz J."/>
        </authorList>
    </citation>
    <scope>NUCLEOTIDE SEQUENCE [LARGE SCALE GENOMIC DNA]</scope>
    <source>
        <strain evidence="1">cv. TM-1</strain>
    </source>
</reference>
<evidence type="ECO:0000313" key="2">
    <source>
        <dbReference type="RefSeq" id="XP_040938325.1"/>
    </source>
</evidence>
<dbReference type="GeneID" id="107930207"/>